<feature type="signal peptide" evidence="2">
    <location>
        <begin position="1"/>
        <end position="20"/>
    </location>
</feature>
<feature type="region of interest" description="Disordered" evidence="1">
    <location>
        <begin position="314"/>
        <end position="358"/>
    </location>
</feature>
<gene>
    <name evidence="3" type="ORF">GCM10011572_04500</name>
</gene>
<evidence type="ECO:0000256" key="2">
    <source>
        <dbReference type="SAM" id="SignalP"/>
    </source>
</evidence>
<accession>A0ABQ1K2B1</accession>
<evidence type="ECO:0000313" key="3">
    <source>
        <dbReference type="EMBL" id="GGB85636.1"/>
    </source>
</evidence>
<reference evidence="4" key="1">
    <citation type="journal article" date="2019" name="Int. J. Syst. Evol. Microbiol.">
        <title>The Global Catalogue of Microorganisms (GCM) 10K type strain sequencing project: providing services to taxonomists for standard genome sequencing and annotation.</title>
        <authorList>
            <consortium name="The Broad Institute Genomics Platform"/>
            <consortium name="The Broad Institute Genome Sequencing Center for Infectious Disease"/>
            <person name="Wu L."/>
            <person name="Ma J."/>
        </authorList>
    </citation>
    <scope>NUCLEOTIDE SEQUENCE [LARGE SCALE GENOMIC DNA]</scope>
    <source>
        <strain evidence="4">CGMCC 1.15931</strain>
    </source>
</reference>
<feature type="compositionally biased region" description="Basic and acidic residues" evidence="1">
    <location>
        <begin position="320"/>
        <end position="346"/>
    </location>
</feature>
<organism evidence="3 4">
    <name type="scientific">Pseudoduganella buxea</name>
    <dbReference type="NCBI Taxonomy" id="1949069"/>
    <lineage>
        <taxon>Bacteria</taxon>
        <taxon>Pseudomonadati</taxon>
        <taxon>Pseudomonadota</taxon>
        <taxon>Betaproteobacteria</taxon>
        <taxon>Burkholderiales</taxon>
        <taxon>Oxalobacteraceae</taxon>
        <taxon>Telluria group</taxon>
        <taxon>Pseudoduganella</taxon>
    </lineage>
</organism>
<protein>
    <recommendedName>
        <fullName evidence="5">Transmembrane protein</fullName>
    </recommendedName>
</protein>
<comment type="caution">
    <text evidence="3">The sequence shown here is derived from an EMBL/GenBank/DDBJ whole genome shotgun (WGS) entry which is preliminary data.</text>
</comment>
<evidence type="ECO:0008006" key="5">
    <source>
        <dbReference type="Google" id="ProtNLM"/>
    </source>
</evidence>
<evidence type="ECO:0000256" key="1">
    <source>
        <dbReference type="SAM" id="MobiDB-lite"/>
    </source>
</evidence>
<evidence type="ECO:0000313" key="4">
    <source>
        <dbReference type="Proteomes" id="UP000622638"/>
    </source>
</evidence>
<feature type="chain" id="PRO_5046612522" description="Transmembrane protein" evidence="2">
    <location>
        <begin position="21"/>
        <end position="358"/>
    </location>
</feature>
<sequence length="358" mass="38728">MMRLAGCVLLCTVLAGAAVAARPGGGATAAEPFEFAVVRHTFSGTDGDDELKRAVAHADQARPAFVIAAGIKSAREGCSDKLYLQRKTLLNKSDRPLVLVLTGADWIGCRNSAGRSNALDRLNRIREIYFDGQESLGQRKLDLNRQSTITKFRSYAENAYWERGGVLFATINLPAQNNHFLSEAGRNSEYEDRFVANRAWLQRLFGMARRRQLDGIVLVSDGDIKAHVEPGFSLLAGFSTKQDGFAETRKLVVTLAEKYTGKVLLIDTAERPPAPRSEEPPVGALTWRGNLGHVTLTGEWNAVRVEPGSKTLFALQAAGHGKDEKNGKAEKGKADDDGRGARKDGGQSKAPGARAPAA</sequence>
<name>A0ABQ1K2B1_9BURK</name>
<dbReference type="Proteomes" id="UP000622638">
    <property type="component" value="Unassembled WGS sequence"/>
</dbReference>
<keyword evidence="4" id="KW-1185">Reference proteome</keyword>
<proteinExistence type="predicted"/>
<dbReference type="EMBL" id="BMKG01000001">
    <property type="protein sequence ID" value="GGB85636.1"/>
    <property type="molecule type" value="Genomic_DNA"/>
</dbReference>
<keyword evidence="2" id="KW-0732">Signal</keyword>
<dbReference type="RefSeq" id="WP_188915867.1">
    <property type="nucleotide sequence ID" value="NZ_BMKG01000001.1"/>
</dbReference>